<sequence length="95" mass="10944">MQCLTKRTYELTQGYHHYSLHVRNTLQTSMQGVTLKRLEKNLTFGYHAKAFGSPSKYEVKEATTEAIQDDFAPTHFIGTKYKHAQEMHVSSSEHP</sequence>
<organism evidence="1 2">
    <name type="scientific">Hibiscus sabdariffa</name>
    <name type="common">roselle</name>
    <dbReference type="NCBI Taxonomy" id="183260"/>
    <lineage>
        <taxon>Eukaryota</taxon>
        <taxon>Viridiplantae</taxon>
        <taxon>Streptophyta</taxon>
        <taxon>Embryophyta</taxon>
        <taxon>Tracheophyta</taxon>
        <taxon>Spermatophyta</taxon>
        <taxon>Magnoliopsida</taxon>
        <taxon>eudicotyledons</taxon>
        <taxon>Gunneridae</taxon>
        <taxon>Pentapetalae</taxon>
        <taxon>rosids</taxon>
        <taxon>malvids</taxon>
        <taxon>Malvales</taxon>
        <taxon>Malvaceae</taxon>
        <taxon>Malvoideae</taxon>
        <taxon>Hibiscus</taxon>
    </lineage>
</organism>
<protein>
    <submittedName>
        <fullName evidence="1">Uncharacterized protein</fullName>
    </submittedName>
</protein>
<name>A0ABR2ELV4_9ROSI</name>
<proteinExistence type="predicted"/>
<comment type="caution">
    <text evidence="1">The sequence shown here is derived from an EMBL/GenBank/DDBJ whole genome shotgun (WGS) entry which is preliminary data.</text>
</comment>
<reference evidence="1 2" key="1">
    <citation type="journal article" date="2024" name="G3 (Bethesda)">
        <title>Genome assembly of Hibiscus sabdariffa L. provides insights into metabolisms of medicinal natural products.</title>
        <authorList>
            <person name="Kim T."/>
        </authorList>
    </citation>
    <scope>NUCLEOTIDE SEQUENCE [LARGE SCALE GENOMIC DNA]</scope>
    <source>
        <strain evidence="1">TK-2024</strain>
        <tissue evidence="1">Old leaves</tissue>
    </source>
</reference>
<dbReference type="Proteomes" id="UP001472677">
    <property type="component" value="Unassembled WGS sequence"/>
</dbReference>
<evidence type="ECO:0000313" key="1">
    <source>
        <dbReference type="EMBL" id="KAK8562443.1"/>
    </source>
</evidence>
<gene>
    <name evidence="1" type="ORF">V6N12_010521</name>
</gene>
<keyword evidence="2" id="KW-1185">Reference proteome</keyword>
<dbReference type="EMBL" id="JBBPBM010000012">
    <property type="protein sequence ID" value="KAK8562443.1"/>
    <property type="molecule type" value="Genomic_DNA"/>
</dbReference>
<accession>A0ABR2ELV4</accession>
<evidence type="ECO:0000313" key="2">
    <source>
        <dbReference type="Proteomes" id="UP001472677"/>
    </source>
</evidence>